<comment type="caution">
    <text evidence="4">The sequence shown here is derived from an EMBL/GenBank/DDBJ whole genome shotgun (WGS) entry which is preliminary data.</text>
</comment>
<reference evidence="4" key="2">
    <citation type="journal article" date="2021" name="PeerJ">
        <title>Extensive microbial diversity within the chicken gut microbiome revealed by metagenomics and culture.</title>
        <authorList>
            <person name="Gilroy R."/>
            <person name="Ravi A."/>
            <person name="Getino M."/>
            <person name="Pursley I."/>
            <person name="Horton D.L."/>
            <person name="Alikhan N.F."/>
            <person name="Baker D."/>
            <person name="Gharbi K."/>
            <person name="Hall N."/>
            <person name="Watson M."/>
            <person name="Adriaenssens E.M."/>
            <person name="Foster-Nyarko E."/>
            <person name="Jarju S."/>
            <person name="Secka A."/>
            <person name="Antonio M."/>
            <person name="Oren A."/>
            <person name="Chaudhuri R.R."/>
            <person name="La Ragione R."/>
            <person name="Hildebrand F."/>
            <person name="Pallen M.J."/>
        </authorList>
    </citation>
    <scope>NUCLEOTIDE SEQUENCE</scope>
    <source>
        <strain evidence="4">13361</strain>
    </source>
</reference>
<dbReference type="PANTHER" id="PTHR43479:SF11">
    <property type="entry name" value="ACREF_ENVCD OPERON REPRESSOR-RELATED"/>
    <property type="match status" value="1"/>
</dbReference>
<organism evidence="4 5">
    <name type="scientific">Candidatus Faecousia excrementigallinarum</name>
    <dbReference type="NCBI Taxonomy" id="2840806"/>
    <lineage>
        <taxon>Bacteria</taxon>
        <taxon>Bacillati</taxon>
        <taxon>Bacillota</taxon>
        <taxon>Clostridia</taxon>
        <taxon>Eubacteriales</taxon>
        <taxon>Oscillospiraceae</taxon>
        <taxon>Faecousia</taxon>
    </lineage>
</organism>
<dbReference type="AlphaFoldDB" id="A0A9D0Z1J3"/>
<feature type="DNA-binding region" description="H-T-H motif" evidence="2">
    <location>
        <begin position="22"/>
        <end position="41"/>
    </location>
</feature>
<dbReference type="InterPro" id="IPR001647">
    <property type="entry name" value="HTH_TetR"/>
</dbReference>
<reference evidence="4" key="1">
    <citation type="submission" date="2020-10" db="EMBL/GenBank/DDBJ databases">
        <authorList>
            <person name="Gilroy R."/>
        </authorList>
    </citation>
    <scope>NUCLEOTIDE SEQUENCE</scope>
    <source>
        <strain evidence="4">13361</strain>
    </source>
</reference>
<dbReference type="EMBL" id="DVFK01000055">
    <property type="protein sequence ID" value="HIQ67586.1"/>
    <property type="molecule type" value="Genomic_DNA"/>
</dbReference>
<dbReference type="Proteomes" id="UP000886796">
    <property type="component" value="Unassembled WGS sequence"/>
</dbReference>
<feature type="domain" description="HTH tetR-type" evidence="3">
    <location>
        <begin position="1"/>
        <end position="59"/>
    </location>
</feature>
<evidence type="ECO:0000259" key="3">
    <source>
        <dbReference type="PROSITE" id="PS50977"/>
    </source>
</evidence>
<dbReference type="Gene3D" id="1.10.357.10">
    <property type="entry name" value="Tetracycline Repressor, domain 2"/>
    <property type="match status" value="1"/>
</dbReference>
<proteinExistence type="predicted"/>
<dbReference type="PANTHER" id="PTHR43479">
    <property type="entry name" value="ACREF/ENVCD OPERON REPRESSOR-RELATED"/>
    <property type="match status" value="1"/>
</dbReference>
<evidence type="ECO:0000313" key="5">
    <source>
        <dbReference type="Proteomes" id="UP000886796"/>
    </source>
</evidence>
<keyword evidence="1 2" id="KW-0238">DNA-binding</keyword>
<evidence type="ECO:0000256" key="1">
    <source>
        <dbReference type="ARBA" id="ARBA00023125"/>
    </source>
</evidence>
<evidence type="ECO:0000256" key="2">
    <source>
        <dbReference type="PROSITE-ProRule" id="PRU00335"/>
    </source>
</evidence>
<evidence type="ECO:0000313" key="4">
    <source>
        <dbReference type="EMBL" id="HIQ67586.1"/>
    </source>
</evidence>
<dbReference type="InterPro" id="IPR050624">
    <property type="entry name" value="HTH-type_Tx_Regulator"/>
</dbReference>
<dbReference type="PROSITE" id="PS50977">
    <property type="entry name" value="HTH_TETR_2"/>
    <property type="match status" value="1"/>
</dbReference>
<gene>
    <name evidence="4" type="ORF">IAB74_03635</name>
</gene>
<sequence>MKETIAKAAMTLLNQNHVKKLTVKDIVEQCHITRQSFYHHFEDIPDLFRWMLEKRSAQVLEESMSREDTQEGLRCFLVMAVHISPYIKRGIGTGYQAELEGLLRRYIQQFFLMAAERKNLYTQCSISEVKIISRYHSLAILGLLQEWSEQDTDNLDQIVDVVYRLMTKGIPPKGQK</sequence>
<dbReference type="GO" id="GO:0003677">
    <property type="term" value="F:DNA binding"/>
    <property type="evidence" value="ECO:0007669"/>
    <property type="project" value="UniProtKB-UniRule"/>
</dbReference>
<dbReference type="SUPFAM" id="SSF46689">
    <property type="entry name" value="Homeodomain-like"/>
    <property type="match status" value="1"/>
</dbReference>
<protein>
    <submittedName>
        <fullName evidence="4">TetR family transcriptional regulator</fullName>
    </submittedName>
</protein>
<name>A0A9D0Z1J3_9FIRM</name>
<dbReference type="InterPro" id="IPR009057">
    <property type="entry name" value="Homeodomain-like_sf"/>
</dbReference>
<dbReference type="Pfam" id="PF00440">
    <property type="entry name" value="TetR_N"/>
    <property type="match status" value="1"/>
</dbReference>
<accession>A0A9D0Z1J3</accession>